<dbReference type="InterPro" id="IPR015943">
    <property type="entry name" value="WD40/YVTN_repeat-like_dom_sf"/>
</dbReference>
<dbReference type="CDD" id="cd00200">
    <property type="entry name" value="WD40"/>
    <property type="match status" value="1"/>
</dbReference>
<keyword evidence="4" id="KW-0249">Electron transport</keyword>
<dbReference type="SUPFAM" id="SSF50978">
    <property type="entry name" value="WD40 repeat-like"/>
    <property type="match status" value="1"/>
</dbReference>
<dbReference type="InterPro" id="IPR036909">
    <property type="entry name" value="Cyt_c-like_dom_sf"/>
</dbReference>
<keyword evidence="5 7" id="KW-0408">Iron</keyword>
<dbReference type="PROSITE" id="PS51007">
    <property type="entry name" value="CYTC"/>
    <property type="match status" value="1"/>
</dbReference>
<dbReference type="PROSITE" id="PS50294">
    <property type="entry name" value="WD_REPEATS_REGION"/>
    <property type="match status" value="4"/>
</dbReference>
<keyword evidence="3 7" id="KW-0479">Metal-binding</keyword>
<dbReference type="PANTHER" id="PTHR19879:SF9">
    <property type="entry name" value="TRANSCRIPTION INITIATION FACTOR TFIID SUBUNIT 5"/>
    <property type="match status" value="1"/>
</dbReference>
<dbReference type="HOGENOM" id="CLU_640729_0_0_5"/>
<dbReference type="PRINTS" id="PR00604">
    <property type="entry name" value="CYTCHRMECIAB"/>
</dbReference>
<proteinExistence type="predicted"/>
<gene>
    <name evidence="9" type="ordered locus">Meso_2440</name>
</gene>
<reference evidence="9" key="1">
    <citation type="submission" date="2006-06" db="EMBL/GenBank/DDBJ databases">
        <title>Complete sequence of chromosome of Chelativorans sp. BNC1.</title>
        <authorList>
            <consortium name="US DOE Joint Genome Institute"/>
            <person name="Copeland A."/>
            <person name="Lucas S."/>
            <person name="Lapidus A."/>
            <person name="Barry K."/>
            <person name="Detter J.C."/>
            <person name="Glavina del Rio T."/>
            <person name="Hammon N."/>
            <person name="Israni S."/>
            <person name="Dalin E."/>
            <person name="Tice H."/>
            <person name="Pitluck S."/>
            <person name="Chertkov O."/>
            <person name="Brettin T."/>
            <person name="Bruce D."/>
            <person name="Han C."/>
            <person name="Tapia R."/>
            <person name="Gilna P."/>
            <person name="Schmutz J."/>
            <person name="Larimer F."/>
            <person name="Land M."/>
            <person name="Hauser L."/>
            <person name="Kyrpides N."/>
            <person name="Mikhailova N."/>
            <person name="Richardson P."/>
        </authorList>
    </citation>
    <scope>NUCLEOTIDE SEQUENCE</scope>
    <source>
        <strain evidence="9">BNC1</strain>
    </source>
</reference>
<dbReference type="GO" id="GO:0046872">
    <property type="term" value="F:metal ion binding"/>
    <property type="evidence" value="ECO:0007669"/>
    <property type="project" value="UniProtKB-KW"/>
</dbReference>
<feature type="repeat" description="WD" evidence="6">
    <location>
        <begin position="276"/>
        <end position="317"/>
    </location>
</feature>
<dbReference type="Gene3D" id="1.10.760.10">
    <property type="entry name" value="Cytochrome c-like domain"/>
    <property type="match status" value="1"/>
</dbReference>
<dbReference type="InterPro" id="IPR002327">
    <property type="entry name" value="Cyt_c_1A/1B"/>
</dbReference>
<evidence type="ECO:0000256" key="7">
    <source>
        <dbReference type="PROSITE-ProRule" id="PRU00433"/>
    </source>
</evidence>
<sequence precursor="true">MIWCAMRTTLAIRVMALILLIGVPAHGAELRGHGGPVRSIAVTPDGEAAITGSFDTKAIVWSLETGEAREVLLFHEGQVNAVAVLPDGRFASAGADGRIAIWESGQSAPASVLEGHTAPVAALAISPDGSALASASWDASVRLWPLAGGEPKILKGHLGNVNAVAFLSDGTLVSAGYDAAVMLWPRQGEDVPIRVAVPTPLSTLAATADDRLFAGGADGKLYELDRSGDILAEVRVSSKPIVALAASANGRYLAAAGVDDAIVLLDANGLKSVRSLSGAGTPVWSLAFSSSGKRLLAGGADHLVREWDVETGEQLGPATEASADPMAEYAGNPDAQVFRACVACHTLDPDDGNRAGPTLHGIFGRRIASVPGYHYSPAFRGMDIIWTPETVSRLFEIGPSEFTPGTKMPEQTISDPEDRAALIRFLQAETRDD</sequence>
<evidence type="ECO:0000256" key="2">
    <source>
        <dbReference type="ARBA" id="ARBA00022617"/>
    </source>
</evidence>
<feature type="repeat" description="WD" evidence="6">
    <location>
        <begin position="72"/>
        <end position="103"/>
    </location>
</feature>
<dbReference type="PANTHER" id="PTHR19879">
    <property type="entry name" value="TRANSCRIPTION INITIATION FACTOR TFIID"/>
    <property type="match status" value="1"/>
</dbReference>
<protein>
    <submittedName>
        <fullName evidence="9">WD-40 repeat-containing protein</fullName>
    </submittedName>
</protein>
<evidence type="ECO:0000256" key="6">
    <source>
        <dbReference type="PROSITE-ProRule" id="PRU00221"/>
    </source>
</evidence>
<keyword evidence="6" id="KW-0853">WD repeat</keyword>
<dbReference type="InterPro" id="IPR001680">
    <property type="entry name" value="WD40_rpt"/>
</dbReference>
<feature type="repeat" description="WD" evidence="6">
    <location>
        <begin position="154"/>
        <end position="184"/>
    </location>
</feature>
<evidence type="ECO:0000256" key="5">
    <source>
        <dbReference type="ARBA" id="ARBA00023004"/>
    </source>
</evidence>
<name>Q11FK1_CHESB</name>
<keyword evidence="2 7" id="KW-0349">Heme</keyword>
<dbReference type="GO" id="GO:0009055">
    <property type="term" value="F:electron transfer activity"/>
    <property type="evidence" value="ECO:0007669"/>
    <property type="project" value="InterPro"/>
</dbReference>
<evidence type="ECO:0000256" key="4">
    <source>
        <dbReference type="ARBA" id="ARBA00022982"/>
    </source>
</evidence>
<dbReference type="InterPro" id="IPR036322">
    <property type="entry name" value="WD40_repeat_dom_sf"/>
</dbReference>
<dbReference type="STRING" id="266779.Meso_2440"/>
<evidence type="ECO:0000256" key="3">
    <source>
        <dbReference type="ARBA" id="ARBA00022723"/>
    </source>
</evidence>
<dbReference type="PROSITE" id="PS50082">
    <property type="entry name" value="WD_REPEATS_2"/>
    <property type="match status" value="5"/>
</dbReference>
<evidence type="ECO:0000313" key="9">
    <source>
        <dbReference type="EMBL" id="ABG63824.1"/>
    </source>
</evidence>
<feature type="repeat" description="WD" evidence="6">
    <location>
        <begin position="113"/>
        <end position="144"/>
    </location>
</feature>
<evidence type="ECO:0000256" key="1">
    <source>
        <dbReference type="ARBA" id="ARBA00022448"/>
    </source>
</evidence>
<dbReference type="eggNOG" id="COG2319">
    <property type="taxonomic scope" value="Bacteria"/>
</dbReference>
<dbReference type="eggNOG" id="COG3474">
    <property type="taxonomic scope" value="Bacteria"/>
</dbReference>
<keyword evidence="1" id="KW-0813">Transport</keyword>
<dbReference type="AlphaFoldDB" id="Q11FK1"/>
<dbReference type="EMBL" id="CP000390">
    <property type="protein sequence ID" value="ABG63824.1"/>
    <property type="molecule type" value="Genomic_DNA"/>
</dbReference>
<dbReference type="Pfam" id="PF00400">
    <property type="entry name" value="WD40"/>
    <property type="match status" value="5"/>
</dbReference>
<dbReference type="SMART" id="SM00320">
    <property type="entry name" value="WD40"/>
    <property type="match status" value="6"/>
</dbReference>
<accession>Q11FK1</accession>
<dbReference type="SUPFAM" id="SSF46626">
    <property type="entry name" value="Cytochrome c"/>
    <property type="match status" value="1"/>
</dbReference>
<dbReference type="Gene3D" id="2.130.10.10">
    <property type="entry name" value="YVTN repeat-like/Quinoprotein amine dehydrogenase"/>
    <property type="match status" value="2"/>
</dbReference>
<dbReference type="KEGG" id="mes:Meso_2440"/>
<feature type="repeat" description="WD" evidence="6">
    <location>
        <begin position="30"/>
        <end position="71"/>
    </location>
</feature>
<dbReference type="InterPro" id="IPR009056">
    <property type="entry name" value="Cyt_c-like_dom"/>
</dbReference>
<evidence type="ECO:0000259" key="8">
    <source>
        <dbReference type="PROSITE" id="PS51007"/>
    </source>
</evidence>
<feature type="domain" description="Cytochrome c" evidence="8">
    <location>
        <begin position="307"/>
        <end position="430"/>
    </location>
</feature>
<organism evidence="9">
    <name type="scientific">Chelativorans sp. (strain BNC1)</name>
    <dbReference type="NCBI Taxonomy" id="266779"/>
    <lineage>
        <taxon>Bacteria</taxon>
        <taxon>Pseudomonadati</taxon>
        <taxon>Pseudomonadota</taxon>
        <taxon>Alphaproteobacteria</taxon>
        <taxon>Hyphomicrobiales</taxon>
        <taxon>Phyllobacteriaceae</taxon>
        <taxon>Chelativorans</taxon>
    </lineage>
</organism>
<dbReference type="GO" id="GO:0020037">
    <property type="term" value="F:heme binding"/>
    <property type="evidence" value="ECO:0007669"/>
    <property type="project" value="InterPro"/>
</dbReference>